<evidence type="ECO:0000256" key="1">
    <source>
        <dbReference type="SAM" id="MobiDB-lite"/>
    </source>
</evidence>
<proteinExistence type="predicted"/>
<comment type="caution">
    <text evidence="2">The sequence shown here is derived from an EMBL/GenBank/DDBJ whole genome shotgun (WGS) entry which is preliminary data.</text>
</comment>
<sequence length="61" mass="6669">RPGRPRARGPRRGPVQRRPPRPPPWADLPQQQALQRGAAHRAHDGRVGDPESGVVHPAPPP</sequence>
<reference evidence="2" key="1">
    <citation type="submission" date="2023-10" db="EMBL/GenBank/DDBJ databases">
        <authorList>
            <person name="Chen Y."/>
            <person name="Shah S."/>
            <person name="Dougan E. K."/>
            <person name="Thang M."/>
            <person name="Chan C."/>
        </authorList>
    </citation>
    <scope>NUCLEOTIDE SEQUENCE [LARGE SCALE GENOMIC DNA]</scope>
</reference>
<dbReference type="EMBL" id="CAUYUJ010020569">
    <property type="protein sequence ID" value="CAK0899226.1"/>
    <property type="molecule type" value="Genomic_DNA"/>
</dbReference>
<organism evidence="2 3">
    <name type="scientific">Prorocentrum cordatum</name>
    <dbReference type="NCBI Taxonomy" id="2364126"/>
    <lineage>
        <taxon>Eukaryota</taxon>
        <taxon>Sar</taxon>
        <taxon>Alveolata</taxon>
        <taxon>Dinophyceae</taxon>
        <taxon>Prorocentrales</taxon>
        <taxon>Prorocentraceae</taxon>
        <taxon>Prorocentrum</taxon>
    </lineage>
</organism>
<gene>
    <name evidence="2" type="ORF">PCOR1329_LOCUS76792</name>
</gene>
<feature type="non-terminal residue" evidence="2">
    <location>
        <position position="1"/>
    </location>
</feature>
<feature type="non-terminal residue" evidence="2">
    <location>
        <position position="61"/>
    </location>
</feature>
<evidence type="ECO:0000313" key="3">
    <source>
        <dbReference type="Proteomes" id="UP001189429"/>
    </source>
</evidence>
<dbReference type="Proteomes" id="UP001189429">
    <property type="component" value="Unassembled WGS sequence"/>
</dbReference>
<name>A0ABN9XHM4_9DINO</name>
<keyword evidence="3" id="KW-1185">Reference proteome</keyword>
<accession>A0ABN9XHM4</accession>
<protein>
    <submittedName>
        <fullName evidence="2">Uncharacterized protein</fullName>
    </submittedName>
</protein>
<feature type="compositionally biased region" description="Basic residues" evidence="1">
    <location>
        <begin position="1"/>
        <end position="20"/>
    </location>
</feature>
<evidence type="ECO:0000313" key="2">
    <source>
        <dbReference type="EMBL" id="CAK0899226.1"/>
    </source>
</evidence>
<feature type="region of interest" description="Disordered" evidence="1">
    <location>
        <begin position="1"/>
        <end position="61"/>
    </location>
</feature>